<proteinExistence type="predicted"/>
<keyword evidence="2" id="KW-1185">Reference proteome</keyword>
<gene>
    <name evidence="1" type="ORF">EVAR_99092_1</name>
</gene>
<evidence type="ECO:0000313" key="2">
    <source>
        <dbReference type="Proteomes" id="UP000299102"/>
    </source>
</evidence>
<evidence type="ECO:0000313" key="1">
    <source>
        <dbReference type="EMBL" id="GBP88188.1"/>
    </source>
</evidence>
<protein>
    <submittedName>
        <fullName evidence="1">Uncharacterized protein</fullName>
    </submittedName>
</protein>
<dbReference type="Proteomes" id="UP000299102">
    <property type="component" value="Unassembled WGS sequence"/>
</dbReference>
<name>A0A4C1ZK87_EUMVA</name>
<comment type="caution">
    <text evidence="1">The sequence shown here is derived from an EMBL/GenBank/DDBJ whole genome shotgun (WGS) entry which is preliminary data.</text>
</comment>
<dbReference type="AlphaFoldDB" id="A0A4C1ZK87"/>
<accession>A0A4C1ZK87</accession>
<sequence>MGQNCFVLVTPHGITPTDKRNLAAAPLWFRRRNTAYEKRKAPLHIRVKVEQERLESPMGTSSVYRRKTNLGIVCIGHSS</sequence>
<reference evidence="1 2" key="1">
    <citation type="journal article" date="2019" name="Commun. Biol.">
        <title>The bagworm genome reveals a unique fibroin gene that provides high tensile strength.</title>
        <authorList>
            <person name="Kono N."/>
            <person name="Nakamura H."/>
            <person name="Ohtoshi R."/>
            <person name="Tomita M."/>
            <person name="Numata K."/>
            <person name="Arakawa K."/>
        </authorList>
    </citation>
    <scope>NUCLEOTIDE SEQUENCE [LARGE SCALE GENOMIC DNA]</scope>
</reference>
<organism evidence="1 2">
    <name type="scientific">Eumeta variegata</name>
    <name type="common">Bagworm moth</name>
    <name type="synonym">Eumeta japonica</name>
    <dbReference type="NCBI Taxonomy" id="151549"/>
    <lineage>
        <taxon>Eukaryota</taxon>
        <taxon>Metazoa</taxon>
        <taxon>Ecdysozoa</taxon>
        <taxon>Arthropoda</taxon>
        <taxon>Hexapoda</taxon>
        <taxon>Insecta</taxon>
        <taxon>Pterygota</taxon>
        <taxon>Neoptera</taxon>
        <taxon>Endopterygota</taxon>
        <taxon>Lepidoptera</taxon>
        <taxon>Glossata</taxon>
        <taxon>Ditrysia</taxon>
        <taxon>Tineoidea</taxon>
        <taxon>Psychidae</taxon>
        <taxon>Oiketicinae</taxon>
        <taxon>Eumeta</taxon>
    </lineage>
</organism>
<dbReference type="EMBL" id="BGZK01001912">
    <property type="protein sequence ID" value="GBP88188.1"/>
    <property type="molecule type" value="Genomic_DNA"/>
</dbReference>